<evidence type="ECO:0000313" key="5">
    <source>
        <dbReference type="Proteomes" id="UP000218979"/>
    </source>
</evidence>
<accession>A0A1K2HFQ4</accession>
<sequence length="248" mass="28559">MTSSELKQAARYALKDNFFQKMLLMIVPLLLAIFSSRATNSSSITLQHQLNDANIDFSGNPDAFSNIDWGLVLSIAIPIIVFAIVTSFIVMIIITVFKTASMFNYLEIFRGEKEEINLSSDILRTFKDNSFWKIVSLTVVTQLIMYLLLFIPIVGWAIAIYLGLSWSQATYVLYDKLQNNNYKGVWDVLNTSSQMMTGYKFKYFVFNLTFIGWYILGALFFGLPQIWTMPYTEMSMVAFYEARIEERL</sequence>
<keyword evidence="5" id="KW-1185">Reference proteome</keyword>
<dbReference type="PANTHER" id="PTHR40076:SF1">
    <property type="entry name" value="MEMBRANE PROTEIN"/>
    <property type="match status" value="1"/>
</dbReference>
<dbReference type="Pfam" id="PF06161">
    <property type="entry name" value="DUF975"/>
    <property type="match status" value="1"/>
</dbReference>
<protein>
    <submittedName>
        <fullName evidence="2">Integral membrane protein</fullName>
    </submittedName>
    <submittedName>
        <fullName evidence="3">Uncharacterized membrane protein</fullName>
    </submittedName>
</protein>
<feature type="transmembrane region" description="Helical" evidence="1">
    <location>
        <begin position="143"/>
        <end position="164"/>
    </location>
</feature>
<keyword evidence="1" id="KW-0472">Membrane</keyword>
<dbReference type="PANTHER" id="PTHR40076">
    <property type="entry name" value="MEMBRANE PROTEIN-RELATED"/>
    <property type="match status" value="1"/>
</dbReference>
<dbReference type="RefSeq" id="WP_031366808.1">
    <property type="nucleotide sequence ID" value="NZ_FPKS01000010.1"/>
</dbReference>
<evidence type="ECO:0000256" key="1">
    <source>
        <dbReference type="SAM" id="Phobius"/>
    </source>
</evidence>
<evidence type="ECO:0000313" key="3">
    <source>
        <dbReference type="EMBL" id="SFZ75620.1"/>
    </source>
</evidence>
<name>A0A1K2HFQ4_9LACT</name>
<dbReference type="EMBL" id="FPKS01000010">
    <property type="protein sequence ID" value="SFZ75620.1"/>
    <property type="molecule type" value="Genomic_DNA"/>
</dbReference>
<reference evidence="2 5" key="1">
    <citation type="submission" date="2014-12" db="EMBL/GenBank/DDBJ databases">
        <title>Draft genome sequences of 10 type strains of Lactococcus.</title>
        <authorList>
            <person name="Sun Z."/>
            <person name="Zhong Z."/>
            <person name="Liu W."/>
            <person name="Zhang W."/>
            <person name="Zhang H."/>
        </authorList>
    </citation>
    <scope>NUCLEOTIDE SEQUENCE [LARGE SCALE GENOMIC DNA]</scope>
    <source>
        <strain evidence="2 5">DSM 22330</strain>
    </source>
</reference>
<feature type="transmembrane region" description="Helical" evidence="1">
    <location>
        <begin position="203"/>
        <end position="223"/>
    </location>
</feature>
<proteinExistence type="predicted"/>
<keyword evidence="1" id="KW-1133">Transmembrane helix</keyword>
<feature type="transmembrane region" description="Helical" evidence="1">
    <location>
        <begin position="67"/>
        <end position="97"/>
    </location>
</feature>
<dbReference type="InterPro" id="IPR010380">
    <property type="entry name" value="DUF975"/>
</dbReference>
<keyword evidence="1" id="KW-0812">Transmembrane</keyword>
<dbReference type="Proteomes" id="UP000218979">
    <property type="component" value="Unassembled WGS sequence"/>
</dbReference>
<gene>
    <name evidence="2" type="ORF">RR45_GL000268</name>
    <name evidence="3" type="ORF">SAMN02746068_01670</name>
</gene>
<dbReference type="AlphaFoldDB" id="A0A1K2HFQ4"/>
<dbReference type="Proteomes" id="UP000185655">
    <property type="component" value="Unassembled WGS sequence"/>
</dbReference>
<evidence type="ECO:0000313" key="4">
    <source>
        <dbReference type="Proteomes" id="UP000185655"/>
    </source>
</evidence>
<dbReference type="STRING" id="1122154.SAMN02746068_01670"/>
<evidence type="ECO:0000313" key="2">
    <source>
        <dbReference type="EMBL" id="PCS03246.1"/>
    </source>
</evidence>
<organism evidence="3 4">
    <name type="scientific">Pseudolactococcus chungangensis CAU 28 = DSM 22330</name>
    <dbReference type="NCBI Taxonomy" id="1122154"/>
    <lineage>
        <taxon>Bacteria</taxon>
        <taxon>Bacillati</taxon>
        <taxon>Bacillota</taxon>
        <taxon>Bacilli</taxon>
        <taxon>Lactobacillales</taxon>
        <taxon>Streptococcaceae</taxon>
        <taxon>Pseudolactococcus</taxon>
    </lineage>
</organism>
<dbReference type="EMBL" id="JXJT01000010">
    <property type="protein sequence ID" value="PCS03246.1"/>
    <property type="molecule type" value="Genomic_DNA"/>
</dbReference>
<dbReference type="OrthoDB" id="9784844at2"/>
<reference evidence="3 4" key="2">
    <citation type="submission" date="2016-11" db="EMBL/GenBank/DDBJ databases">
        <authorList>
            <person name="Jaros S."/>
            <person name="Januszkiewicz K."/>
            <person name="Wedrychowicz H."/>
        </authorList>
    </citation>
    <scope>NUCLEOTIDE SEQUENCE [LARGE SCALE GENOMIC DNA]</scope>
    <source>
        <strain evidence="3 4">DSM 22330</strain>
    </source>
</reference>